<dbReference type="InterPro" id="IPR032710">
    <property type="entry name" value="NTF2-like_dom_sf"/>
</dbReference>
<evidence type="ECO:0000256" key="1">
    <source>
        <dbReference type="SAM" id="MobiDB-lite"/>
    </source>
</evidence>
<sequence length="168" mass="16927">MTVPGTFRAAVEAKDLAAVTRALDPGIEFRSPVMVKPYIGRETVTALLAVLFEVFEEFQYTDDLVSRAPNGGGPPSQALVFDARVMGKSVQGVDLLSYGPGGLVTGLTVMVRPLPAAMTLARVVGRRMEAAAEDAGGSGGPGDPGGPGEPGGPGGAEGSGGPSGTTRS</sequence>
<feature type="compositionally biased region" description="Gly residues" evidence="1">
    <location>
        <begin position="136"/>
        <end position="168"/>
    </location>
</feature>
<dbReference type="EMBL" id="JAXCEI010000008">
    <property type="protein sequence ID" value="MFA1541119.1"/>
    <property type="molecule type" value="Genomic_DNA"/>
</dbReference>
<dbReference type="Proteomes" id="UP001569963">
    <property type="component" value="Unassembled WGS sequence"/>
</dbReference>
<reference evidence="2 3" key="1">
    <citation type="submission" date="2023-11" db="EMBL/GenBank/DDBJ databases">
        <title>Actinomadura monticuli sp. nov., isolated from volcanic ash.</title>
        <authorList>
            <person name="Lee S.D."/>
            <person name="Yang H."/>
            <person name="Kim I.S."/>
        </authorList>
    </citation>
    <scope>NUCLEOTIDE SEQUENCE [LARGE SCALE GENOMIC DNA]</scope>
    <source>
        <strain evidence="2 3">DLS-62</strain>
    </source>
</reference>
<dbReference type="RefSeq" id="WP_371951217.1">
    <property type="nucleotide sequence ID" value="NZ_JAXCEI010000008.1"/>
</dbReference>
<comment type="caution">
    <text evidence="2">The sequence shown here is derived from an EMBL/GenBank/DDBJ whole genome shotgun (WGS) entry which is preliminary data.</text>
</comment>
<evidence type="ECO:0000313" key="2">
    <source>
        <dbReference type="EMBL" id="MFA1541119.1"/>
    </source>
</evidence>
<protein>
    <submittedName>
        <fullName evidence="2">Nuclear transport factor 2 family protein</fullName>
    </submittedName>
</protein>
<name>A0ABV4QGM5_9ACTN</name>
<gene>
    <name evidence="2" type="ORF">SM611_19525</name>
</gene>
<dbReference type="Gene3D" id="3.10.450.50">
    <property type="match status" value="1"/>
</dbReference>
<evidence type="ECO:0000313" key="3">
    <source>
        <dbReference type="Proteomes" id="UP001569963"/>
    </source>
</evidence>
<accession>A0ABV4QGM5</accession>
<feature type="region of interest" description="Disordered" evidence="1">
    <location>
        <begin position="129"/>
        <end position="168"/>
    </location>
</feature>
<organism evidence="2 3">
    <name type="scientific">Actinomadura monticuli</name>
    <dbReference type="NCBI Taxonomy" id="3097367"/>
    <lineage>
        <taxon>Bacteria</taxon>
        <taxon>Bacillati</taxon>
        <taxon>Actinomycetota</taxon>
        <taxon>Actinomycetes</taxon>
        <taxon>Streptosporangiales</taxon>
        <taxon>Thermomonosporaceae</taxon>
        <taxon>Actinomadura</taxon>
    </lineage>
</organism>
<keyword evidence="3" id="KW-1185">Reference proteome</keyword>
<dbReference type="SUPFAM" id="SSF54427">
    <property type="entry name" value="NTF2-like"/>
    <property type="match status" value="1"/>
</dbReference>
<proteinExistence type="predicted"/>